<dbReference type="OrthoDB" id="2495224at2759"/>
<proteinExistence type="predicted"/>
<dbReference type="EMBL" id="KQ085919">
    <property type="protein sequence ID" value="KLO16214.1"/>
    <property type="molecule type" value="Genomic_DNA"/>
</dbReference>
<feature type="compositionally biased region" description="Basic and acidic residues" evidence="1">
    <location>
        <begin position="262"/>
        <end position="272"/>
    </location>
</feature>
<feature type="region of interest" description="Disordered" evidence="1">
    <location>
        <begin position="26"/>
        <end position="47"/>
    </location>
</feature>
<sequence>MAFDFTGFRAKLAGALRDLELELQKAPKARSRRKKGTAATSPKDKAKLEKVRQLLRSWQKALKGRKKDKYSPETLYYIPNQQLQDAGIVPLLQVLGPASKFLHVTLYFADLHIYRTGEGKEPDNWEMRRQSIRELDDDELEDGHPGEEVGDDEEFEFDYVDEQEIRIQSMHNLDGEEVGLFVDKLVDEEDIIPLNFIEELGKPDESKHECEDGIYGDIKLTHWYNRPALVIAPRGVLSDARQSVAHWEQAPQQPTKWGSGSEPKRVLELNNE</sequence>
<reference evidence="2 3" key="1">
    <citation type="submission" date="2015-04" db="EMBL/GenBank/DDBJ databases">
        <title>Complete genome sequence of Schizopora paradoxa KUC8140, a cosmopolitan wood degrader in East Asia.</title>
        <authorList>
            <consortium name="DOE Joint Genome Institute"/>
            <person name="Min B."/>
            <person name="Park H."/>
            <person name="Jang Y."/>
            <person name="Kim J.-J."/>
            <person name="Kim K.H."/>
            <person name="Pangilinan J."/>
            <person name="Lipzen A."/>
            <person name="Riley R."/>
            <person name="Grigoriev I.V."/>
            <person name="Spatafora J.W."/>
            <person name="Choi I.-G."/>
        </authorList>
    </citation>
    <scope>NUCLEOTIDE SEQUENCE [LARGE SCALE GENOMIC DNA]</scope>
    <source>
        <strain evidence="2 3">KUC8140</strain>
    </source>
</reference>
<accession>A0A0H2RWJ3</accession>
<feature type="region of interest" description="Disordered" evidence="1">
    <location>
        <begin position="241"/>
        <end position="272"/>
    </location>
</feature>
<dbReference type="Proteomes" id="UP000053477">
    <property type="component" value="Unassembled WGS sequence"/>
</dbReference>
<organism evidence="2 3">
    <name type="scientific">Schizopora paradoxa</name>
    <dbReference type="NCBI Taxonomy" id="27342"/>
    <lineage>
        <taxon>Eukaryota</taxon>
        <taxon>Fungi</taxon>
        <taxon>Dikarya</taxon>
        <taxon>Basidiomycota</taxon>
        <taxon>Agaricomycotina</taxon>
        <taxon>Agaricomycetes</taxon>
        <taxon>Hymenochaetales</taxon>
        <taxon>Schizoporaceae</taxon>
        <taxon>Schizopora</taxon>
    </lineage>
</organism>
<gene>
    <name evidence="2" type="ORF">SCHPADRAFT_995307</name>
</gene>
<keyword evidence="3" id="KW-1185">Reference proteome</keyword>
<evidence type="ECO:0000313" key="3">
    <source>
        <dbReference type="Proteomes" id="UP000053477"/>
    </source>
</evidence>
<dbReference type="InParanoid" id="A0A0H2RWJ3"/>
<name>A0A0H2RWJ3_9AGAM</name>
<evidence type="ECO:0000313" key="2">
    <source>
        <dbReference type="EMBL" id="KLO16214.1"/>
    </source>
</evidence>
<dbReference type="AlphaFoldDB" id="A0A0H2RWJ3"/>
<protein>
    <submittedName>
        <fullName evidence="2">Uncharacterized protein</fullName>
    </submittedName>
</protein>
<evidence type="ECO:0000256" key="1">
    <source>
        <dbReference type="SAM" id="MobiDB-lite"/>
    </source>
</evidence>
<feature type="compositionally biased region" description="Basic residues" evidence="1">
    <location>
        <begin position="27"/>
        <end position="36"/>
    </location>
</feature>